<evidence type="ECO:0000313" key="8">
    <source>
        <dbReference type="Proteomes" id="UP000541347"/>
    </source>
</evidence>
<dbReference type="CDD" id="cd00156">
    <property type="entry name" value="REC"/>
    <property type="match status" value="1"/>
</dbReference>
<dbReference type="Gene3D" id="3.40.50.2300">
    <property type="match status" value="1"/>
</dbReference>
<evidence type="ECO:0000256" key="2">
    <source>
        <dbReference type="ARBA" id="ARBA00023015"/>
    </source>
</evidence>
<gene>
    <name evidence="7" type="ORF">GWI71_00990</name>
</gene>
<dbReference type="SMART" id="SM00448">
    <property type="entry name" value="REC"/>
    <property type="match status" value="1"/>
</dbReference>
<comment type="caution">
    <text evidence="7">The sequence shown here is derived from an EMBL/GenBank/DDBJ whole genome shotgun (WGS) entry which is preliminary data.</text>
</comment>
<keyword evidence="3" id="KW-0804">Transcription</keyword>
<evidence type="ECO:0000256" key="4">
    <source>
        <dbReference type="PROSITE-ProRule" id="PRU00169"/>
    </source>
</evidence>
<keyword evidence="2" id="KW-0805">Transcription regulation</keyword>
<evidence type="ECO:0000256" key="3">
    <source>
        <dbReference type="ARBA" id="ARBA00023163"/>
    </source>
</evidence>
<dbReference type="InterPro" id="IPR011006">
    <property type="entry name" value="CheY-like_superfamily"/>
</dbReference>
<dbReference type="PANTHER" id="PTHR44591">
    <property type="entry name" value="STRESS RESPONSE REGULATOR PROTEIN 1"/>
    <property type="match status" value="1"/>
</dbReference>
<feature type="compositionally biased region" description="Low complexity" evidence="5">
    <location>
        <begin position="208"/>
        <end position="233"/>
    </location>
</feature>
<evidence type="ECO:0000259" key="6">
    <source>
        <dbReference type="PROSITE" id="PS50110"/>
    </source>
</evidence>
<reference evidence="7 8" key="1">
    <citation type="submission" date="2020-01" db="EMBL/GenBank/DDBJ databases">
        <authorList>
            <person name="Peng S.Y."/>
            <person name="Li J."/>
            <person name="Wang M."/>
            <person name="Wang L."/>
            <person name="Wang C.Q."/>
            <person name="Wang J.R."/>
        </authorList>
    </citation>
    <scope>NUCLEOTIDE SEQUENCE [LARGE SCALE GENOMIC DNA]</scope>
    <source>
        <strain evidence="7 8">XCT-34</strain>
    </source>
</reference>
<dbReference type="RefSeq" id="WP_161673045.1">
    <property type="nucleotide sequence ID" value="NZ_JAABLP010000001.1"/>
</dbReference>
<dbReference type="InterPro" id="IPR001789">
    <property type="entry name" value="Sig_transdc_resp-reg_receiver"/>
</dbReference>
<dbReference type="EMBL" id="JAABLP010000001">
    <property type="protein sequence ID" value="NBN62249.1"/>
    <property type="molecule type" value="Genomic_DNA"/>
</dbReference>
<evidence type="ECO:0000313" key="7">
    <source>
        <dbReference type="EMBL" id="NBN62249.1"/>
    </source>
</evidence>
<keyword evidence="8" id="KW-1185">Reference proteome</keyword>
<dbReference type="PANTHER" id="PTHR44591:SF3">
    <property type="entry name" value="RESPONSE REGULATORY DOMAIN-CONTAINING PROTEIN"/>
    <property type="match status" value="1"/>
</dbReference>
<feature type="region of interest" description="Disordered" evidence="5">
    <location>
        <begin position="194"/>
        <end position="294"/>
    </location>
</feature>
<keyword evidence="1 4" id="KW-0597">Phosphoprotein</keyword>
<feature type="compositionally biased region" description="Low complexity" evidence="5">
    <location>
        <begin position="281"/>
        <end position="294"/>
    </location>
</feature>
<accession>A0ABW9ZGF3</accession>
<dbReference type="Pfam" id="PF00072">
    <property type="entry name" value="Response_reg"/>
    <property type="match status" value="1"/>
</dbReference>
<dbReference type="SUPFAM" id="SSF52172">
    <property type="entry name" value="CheY-like"/>
    <property type="match status" value="1"/>
</dbReference>
<name>A0ABW9ZGF3_9HYPH</name>
<evidence type="ECO:0000256" key="1">
    <source>
        <dbReference type="ARBA" id="ARBA00022553"/>
    </source>
</evidence>
<dbReference type="PROSITE" id="PS50110">
    <property type="entry name" value="RESPONSE_REGULATORY"/>
    <property type="match status" value="1"/>
</dbReference>
<proteinExistence type="predicted"/>
<dbReference type="Proteomes" id="UP000541347">
    <property type="component" value="Unassembled WGS sequence"/>
</dbReference>
<dbReference type="InterPro" id="IPR050595">
    <property type="entry name" value="Bact_response_regulator"/>
</dbReference>
<feature type="domain" description="Response regulatory" evidence="6">
    <location>
        <begin position="16"/>
        <end position="135"/>
    </location>
</feature>
<feature type="modified residue" description="4-aspartylphosphate" evidence="4">
    <location>
        <position position="66"/>
    </location>
</feature>
<sequence>MKHHHAAYGLPLEALDVVIVEDSRQMQTILRSILLSFKVERVRVFDTVDASLEAMLTEPPNLILADWKMEPTSGYQLLRLIRHRNMAPLCFVPLLFITAHGTRALVDKALRAGAHHLLVKPVSPSMLYARVRWLLSDDRQFAPDKNGFYTIDGVAGLLDAQAGKMQTLDNARAYHERATRRYQEALETVEQVFSTEPGAAPDSAPVRAATRPGASRKAAAAAALPSQAPAQGATAGAVPGKTTGAPPLPAARPAADPATLEPAHRGPASPEAPATRRLKAAKAQAYAALRQAKG</sequence>
<organism evidence="7 8">
    <name type="scientific">Pannonibacter tanglangensis</name>
    <dbReference type="NCBI Taxonomy" id="2750084"/>
    <lineage>
        <taxon>Bacteria</taxon>
        <taxon>Pseudomonadati</taxon>
        <taxon>Pseudomonadota</taxon>
        <taxon>Alphaproteobacteria</taxon>
        <taxon>Hyphomicrobiales</taxon>
        <taxon>Stappiaceae</taxon>
        <taxon>Pannonibacter</taxon>
    </lineage>
</organism>
<protein>
    <submittedName>
        <fullName evidence="7">Response regulator</fullName>
    </submittedName>
</protein>
<evidence type="ECO:0000256" key="5">
    <source>
        <dbReference type="SAM" id="MobiDB-lite"/>
    </source>
</evidence>